<gene>
    <name evidence="11" type="ORF">GCM10023095_29160</name>
</gene>
<evidence type="ECO:0000313" key="12">
    <source>
        <dbReference type="Proteomes" id="UP001501321"/>
    </source>
</evidence>
<evidence type="ECO:0000256" key="3">
    <source>
        <dbReference type="ARBA" id="ARBA00013223"/>
    </source>
</evidence>
<dbReference type="EMBL" id="BAABFC010000024">
    <property type="protein sequence ID" value="GAA4503231.1"/>
    <property type="molecule type" value="Genomic_DNA"/>
</dbReference>
<dbReference type="EC" id="1.18.1.2" evidence="3"/>
<dbReference type="SUPFAM" id="SSF52343">
    <property type="entry name" value="Ferredoxin reductase-like, C-terminal NADP-linked domain"/>
    <property type="match status" value="1"/>
</dbReference>
<dbReference type="RefSeq" id="WP_345014437.1">
    <property type="nucleotide sequence ID" value="NZ_BAABFC010000024.1"/>
</dbReference>
<dbReference type="PROSITE" id="PS51384">
    <property type="entry name" value="FAD_FR"/>
    <property type="match status" value="1"/>
</dbReference>
<evidence type="ECO:0000256" key="5">
    <source>
        <dbReference type="ARBA" id="ARBA00022741"/>
    </source>
</evidence>
<keyword evidence="5" id="KW-0547">Nucleotide-binding</keyword>
<keyword evidence="12" id="KW-1185">Reference proteome</keyword>
<comment type="similarity">
    <text evidence="2">Belongs to the ferredoxin--NADP reductase type 1 family.</text>
</comment>
<dbReference type="InterPro" id="IPR001433">
    <property type="entry name" value="OxRdtase_FAD/NAD-bd"/>
</dbReference>
<keyword evidence="6" id="KW-0274">FAD</keyword>
<protein>
    <recommendedName>
        <fullName evidence="3">ferredoxin--NADP(+) reductase</fullName>
        <ecNumber evidence="3">1.18.1.2</ecNumber>
    </recommendedName>
</protein>
<evidence type="ECO:0000256" key="2">
    <source>
        <dbReference type="ARBA" id="ARBA00008312"/>
    </source>
</evidence>
<dbReference type="PANTHER" id="PTHR47878:SF1">
    <property type="entry name" value="FLAVODOXIN_FERREDOXIN--NADP REDUCTASE"/>
    <property type="match status" value="1"/>
</dbReference>
<dbReference type="Gene3D" id="2.40.30.10">
    <property type="entry name" value="Translation factors"/>
    <property type="match status" value="1"/>
</dbReference>
<dbReference type="Gene3D" id="3.40.50.80">
    <property type="entry name" value="Nucleotide-binding domain of ferredoxin-NADP reductase (FNR) module"/>
    <property type="match status" value="1"/>
</dbReference>
<dbReference type="InterPro" id="IPR008333">
    <property type="entry name" value="Cbr1-like_FAD-bd_dom"/>
</dbReference>
<dbReference type="CDD" id="cd06195">
    <property type="entry name" value="FNR1"/>
    <property type="match status" value="1"/>
</dbReference>
<evidence type="ECO:0000256" key="7">
    <source>
        <dbReference type="ARBA" id="ARBA00022857"/>
    </source>
</evidence>
<dbReference type="InterPro" id="IPR017927">
    <property type="entry name" value="FAD-bd_FR_type"/>
</dbReference>
<keyword evidence="7" id="KW-0521">NADP</keyword>
<evidence type="ECO:0000256" key="8">
    <source>
        <dbReference type="ARBA" id="ARBA00023002"/>
    </source>
</evidence>
<dbReference type="Pfam" id="PF00175">
    <property type="entry name" value="NAD_binding_1"/>
    <property type="match status" value="1"/>
</dbReference>
<dbReference type="Proteomes" id="UP001501321">
    <property type="component" value="Unassembled WGS sequence"/>
</dbReference>
<sequence>MVEWIQGRVIGRRDWSDKLFSLQVQADLPAYQAGQFTRLALDLAGERLARAYSFVNSPSSDHHEFLLVRVQGGRLSPALGQLAAGDTLWLAPQASGFLTESEIPVGGRLWLLATGTGIGPFLSLLSDGAVARRFERLVLVHGVREGAELVYPELIAQYARQWGTRFAYQPLVTREPWPDALPMRIPQALAEGTLCRLLGISLDPAQDRVLLCGNPDMVADSLATLETLGFARHRRRAPGQVMMENYWSPASG</sequence>
<comment type="catalytic activity">
    <reaction evidence="9">
        <text>2 reduced [2Fe-2S]-[ferredoxin] + NADP(+) + H(+) = 2 oxidized [2Fe-2S]-[ferredoxin] + NADPH</text>
        <dbReference type="Rhea" id="RHEA:20125"/>
        <dbReference type="Rhea" id="RHEA-COMP:10000"/>
        <dbReference type="Rhea" id="RHEA-COMP:10001"/>
        <dbReference type="ChEBI" id="CHEBI:15378"/>
        <dbReference type="ChEBI" id="CHEBI:33737"/>
        <dbReference type="ChEBI" id="CHEBI:33738"/>
        <dbReference type="ChEBI" id="CHEBI:57783"/>
        <dbReference type="ChEBI" id="CHEBI:58349"/>
        <dbReference type="EC" id="1.18.1.2"/>
    </reaction>
</comment>
<evidence type="ECO:0000259" key="10">
    <source>
        <dbReference type="PROSITE" id="PS51384"/>
    </source>
</evidence>
<dbReference type="Pfam" id="PF00970">
    <property type="entry name" value="FAD_binding_6"/>
    <property type="match status" value="1"/>
</dbReference>
<dbReference type="InterPro" id="IPR051930">
    <property type="entry name" value="FNR_type-1"/>
</dbReference>
<dbReference type="InterPro" id="IPR033892">
    <property type="entry name" value="FNR_bac"/>
</dbReference>
<reference evidence="12" key="1">
    <citation type="journal article" date="2019" name="Int. J. Syst. Evol. Microbiol.">
        <title>The Global Catalogue of Microorganisms (GCM) 10K type strain sequencing project: providing services to taxonomists for standard genome sequencing and annotation.</title>
        <authorList>
            <consortium name="The Broad Institute Genomics Platform"/>
            <consortium name="The Broad Institute Genome Sequencing Center for Infectious Disease"/>
            <person name="Wu L."/>
            <person name="Ma J."/>
        </authorList>
    </citation>
    <scope>NUCLEOTIDE SEQUENCE [LARGE SCALE GENOMIC DNA]</scope>
    <source>
        <strain evidence="12">JCM 32226</strain>
    </source>
</reference>
<comment type="caution">
    <text evidence="11">The sequence shown here is derived from an EMBL/GenBank/DDBJ whole genome shotgun (WGS) entry which is preliminary data.</text>
</comment>
<feature type="domain" description="FAD-binding FR-type" evidence="10">
    <location>
        <begin position="2"/>
        <end position="100"/>
    </location>
</feature>
<organism evidence="11 12">
    <name type="scientific">Pseudaeromonas paramecii</name>
    <dbReference type="NCBI Taxonomy" id="2138166"/>
    <lineage>
        <taxon>Bacteria</taxon>
        <taxon>Pseudomonadati</taxon>
        <taxon>Pseudomonadota</taxon>
        <taxon>Gammaproteobacteria</taxon>
        <taxon>Aeromonadales</taxon>
        <taxon>Aeromonadaceae</taxon>
        <taxon>Pseudaeromonas</taxon>
    </lineage>
</organism>
<dbReference type="PRINTS" id="PR00410">
    <property type="entry name" value="PHEHYDRXLASE"/>
</dbReference>
<dbReference type="InterPro" id="IPR017938">
    <property type="entry name" value="Riboflavin_synthase-like_b-brl"/>
</dbReference>
<proteinExistence type="inferred from homology"/>
<dbReference type="SUPFAM" id="SSF63380">
    <property type="entry name" value="Riboflavin synthase domain-like"/>
    <property type="match status" value="1"/>
</dbReference>
<evidence type="ECO:0000256" key="6">
    <source>
        <dbReference type="ARBA" id="ARBA00022827"/>
    </source>
</evidence>
<dbReference type="InterPro" id="IPR039261">
    <property type="entry name" value="FNR_nucleotide-bd"/>
</dbReference>
<evidence type="ECO:0000256" key="9">
    <source>
        <dbReference type="ARBA" id="ARBA00047776"/>
    </source>
</evidence>
<keyword evidence="4" id="KW-0285">Flavoprotein</keyword>
<name>A0ABP8QHJ4_9GAMM</name>
<evidence type="ECO:0000256" key="4">
    <source>
        <dbReference type="ARBA" id="ARBA00022630"/>
    </source>
</evidence>
<evidence type="ECO:0000313" key="11">
    <source>
        <dbReference type="EMBL" id="GAA4503231.1"/>
    </source>
</evidence>
<comment type="cofactor">
    <cofactor evidence="1">
        <name>FAD</name>
        <dbReference type="ChEBI" id="CHEBI:57692"/>
    </cofactor>
</comment>
<evidence type="ECO:0000256" key="1">
    <source>
        <dbReference type="ARBA" id="ARBA00001974"/>
    </source>
</evidence>
<dbReference type="PANTHER" id="PTHR47878">
    <property type="entry name" value="OXIDOREDUCTASE FAD/NAD(P)-BINDING DOMAIN PROTEIN"/>
    <property type="match status" value="1"/>
</dbReference>
<accession>A0ABP8QHJ4</accession>
<keyword evidence="8" id="KW-0560">Oxidoreductase</keyword>